<dbReference type="Proteomes" id="UP000292957">
    <property type="component" value="Unassembled WGS sequence"/>
</dbReference>
<name>A0A4Q9N2R5_9APHY</name>
<feature type="region of interest" description="Disordered" evidence="1">
    <location>
        <begin position="57"/>
        <end position="87"/>
    </location>
</feature>
<sequence length="107" mass="11883">MTHSLYLQPVICPPCPELSLPKPPISRLYTFKSVVKWINHTRTHEALHPPQIRVHTPERRLPLLQPPGQPRRSREVGSSSSTSTCPPTTAYDLVRTGCVAADICCGC</sequence>
<gene>
    <name evidence="2" type="ORF">BD311DRAFT_747257</name>
</gene>
<accession>A0A4Q9N2R5</accession>
<organism evidence="2">
    <name type="scientific">Dichomitus squalens</name>
    <dbReference type="NCBI Taxonomy" id="114155"/>
    <lineage>
        <taxon>Eukaryota</taxon>
        <taxon>Fungi</taxon>
        <taxon>Dikarya</taxon>
        <taxon>Basidiomycota</taxon>
        <taxon>Agaricomycotina</taxon>
        <taxon>Agaricomycetes</taxon>
        <taxon>Polyporales</taxon>
        <taxon>Polyporaceae</taxon>
        <taxon>Dichomitus</taxon>
    </lineage>
</organism>
<dbReference type="EMBL" id="ML143389">
    <property type="protein sequence ID" value="TBU34158.1"/>
    <property type="molecule type" value="Genomic_DNA"/>
</dbReference>
<proteinExistence type="predicted"/>
<feature type="compositionally biased region" description="Low complexity" evidence="1">
    <location>
        <begin position="78"/>
        <end position="87"/>
    </location>
</feature>
<dbReference type="AlphaFoldDB" id="A0A4Q9N2R5"/>
<reference evidence="2" key="1">
    <citation type="submission" date="2019-01" db="EMBL/GenBank/DDBJ databases">
        <title>Draft genome sequences of three monokaryotic isolates of the white-rot basidiomycete fungus Dichomitus squalens.</title>
        <authorList>
            <consortium name="DOE Joint Genome Institute"/>
            <person name="Lopez S.C."/>
            <person name="Andreopoulos B."/>
            <person name="Pangilinan J."/>
            <person name="Lipzen A."/>
            <person name="Riley R."/>
            <person name="Ahrendt S."/>
            <person name="Ng V."/>
            <person name="Barry K."/>
            <person name="Daum C."/>
            <person name="Grigoriev I.V."/>
            <person name="Hilden K.S."/>
            <person name="Makela M.R."/>
            <person name="de Vries R.P."/>
        </authorList>
    </citation>
    <scope>NUCLEOTIDE SEQUENCE [LARGE SCALE GENOMIC DNA]</scope>
    <source>
        <strain evidence="2">OM18370.1</strain>
    </source>
</reference>
<evidence type="ECO:0000256" key="1">
    <source>
        <dbReference type="SAM" id="MobiDB-lite"/>
    </source>
</evidence>
<evidence type="ECO:0000313" key="2">
    <source>
        <dbReference type="EMBL" id="TBU34158.1"/>
    </source>
</evidence>
<protein>
    <submittedName>
        <fullName evidence="2">Uncharacterized protein</fullName>
    </submittedName>
</protein>